<evidence type="ECO:0000313" key="1">
    <source>
        <dbReference type="EMBL" id="KAH8002615.1"/>
    </source>
</evidence>
<dbReference type="EMBL" id="CM037621">
    <property type="protein sequence ID" value="KAH8002615.1"/>
    <property type="molecule type" value="Genomic_DNA"/>
</dbReference>
<proteinExistence type="predicted"/>
<gene>
    <name evidence="1" type="ORF">K3G42_026618</name>
</gene>
<sequence length="251" mass="27725">MPSICCCSLEVSSPARQPVIFLLLNLQAVEGDCDVKLIHDNGQYKVVHTKCHSSPDSSEDFIRMVPDGIRLSRLNDTDVVNTVNAALAEYNAANTTQDYYKLLEISRGYHVHLTGGVHAEFAIVNTNCSAQHANEHHDDCHVETGDHLHYGFCKVSTHKVGAEGAEEHDVHCTIYDHQPGVHHHHLTEEHLKGHLPPAGRGFRHLDLIHSHNATSGSHSHSDEVPPVVTPLAIVKRAIIPGCPGKYRHFDI</sequence>
<organism evidence="1 2">
    <name type="scientific">Sphaerodactylus townsendi</name>
    <dbReference type="NCBI Taxonomy" id="933632"/>
    <lineage>
        <taxon>Eukaryota</taxon>
        <taxon>Metazoa</taxon>
        <taxon>Chordata</taxon>
        <taxon>Craniata</taxon>
        <taxon>Vertebrata</taxon>
        <taxon>Euteleostomi</taxon>
        <taxon>Lepidosauria</taxon>
        <taxon>Squamata</taxon>
        <taxon>Bifurcata</taxon>
        <taxon>Gekkota</taxon>
        <taxon>Sphaerodactylidae</taxon>
        <taxon>Sphaerodactylus</taxon>
    </lineage>
</organism>
<protein>
    <submittedName>
        <fullName evidence="1">Uncharacterized protein</fullName>
    </submittedName>
</protein>
<keyword evidence="2" id="KW-1185">Reference proteome</keyword>
<name>A0ACB8FBK4_9SAUR</name>
<dbReference type="Proteomes" id="UP000827872">
    <property type="component" value="Linkage Group LG08"/>
</dbReference>
<evidence type="ECO:0000313" key="2">
    <source>
        <dbReference type="Proteomes" id="UP000827872"/>
    </source>
</evidence>
<accession>A0ACB8FBK4</accession>
<comment type="caution">
    <text evidence="1">The sequence shown here is derived from an EMBL/GenBank/DDBJ whole genome shotgun (WGS) entry which is preliminary data.</text>
</comment>
<reference evidence="1" key="1">
    <citation type="submission" date="2021-08" db="EMBL/GenBank/DDBJ databases">
        <title>The first chromosome-level gecko genome reveals the dynamic sex chromosomes of Neotropical dwarf geckos (Sphaerodactylidae: Sphaerodactylus).</title>
        <authorList>
            <person name="Pinto B.J."/>
            <person name="Keating S.E."/>
            <person name="Gamble T."/>
        </authorList>
    </citation>
    <scope>NUCLEOTIDE SEQUENCE</scope>
    <source>
        <strain evidence="1">TG3544</strain>
    </source>
</reference>